<dbReference type="GO" id="GO:0004674">
    <property type="term" value="F:protein serine/threonine kinase activity"/>
    <property type="evidence" value="ECO:0007669"/>
    <property type="project" value="InterPro"/>
</dbReference>
<evidence type="ECO:0000313" key="6">
    <source>
        <dbReference type="EMBL" id="CAI2373413.1"/>
    </source>
</evidence>
<evidence type="ECO:0000256" key="3">
    <source>
        <dbReference type="ARBA" id="ARBA00022777"/>
    </source>
</evidence>
<dbReference type="GO" id="GO:0010506">
    <property type="term" value="P:regulation of autophagy"/>
    <property type="evidence" value="ECO:0007669"/>
    <property type="project" value="InterPro"/>
</dbReference>
<keyword evidence="4" id="KW-0067">ATP-binding</keyword>
<dbReference type="InterPro" id="IPR000719">
    <property type="entry name" value="Prot_kinase_dom"/>
</dbReference>
<accession>A0AAD1XIL8</accession>
<dbReference type="PANTHER" id="PTHR24348">
    <property type="entry name" value="SERINE/THREONINE-PROTEIN KINASE UNC-51-RELATED"/>
    <property type="match status" value="1"/>
</dbReference>
<dbReference type="GO" id="GO:0016020">
    <property type="term" value="C:membrane"/>
    <property type="evidence" value="ECO:0007669"/>
    <property type="project" value="TreeGrafter"/>
</dbReference>
<dbReference type="GO" id="GO:0005829">
    <property type="term" value="C:cytosol"/>
    <property type="evidence" value="ECO:0007669"/>
    <property type="project" value="TreeGrafter"/>
</dbReference>
<gene>
    <name evidence="6" type="ORF">ECRASSUSDP1_LOCUS14759</name>
</gene>
<evidence type="ECO:0000313" key="7">
    <source>
        <dbReference type="Proteomes" id="UP001295684"/>
    </source>
</evidence>
<keyword evidence="3" id="KW-0418">Kinase</keyword>
<dbReference type="SUPFAM" id="SSF56112">
    <property type="entry name" value="Protein kinase-like (PK-like)"/>
    <property type="match status" value="1"/>
</dbReference>
<dbReference type="InterPro" id="IPR045269">
    <property type="entry name" value="Atg1-like"/>
</dbReference>
<dbReference type="SMART" id="SM00220">
    <property type="entry name" value="S_TKc"/>
    <property type="match status" value="1"/>
</dbReference>
<keyword evidence="1" id="KW-0808">Transferase</keyword>
<proteinExistence type="predicted"/>
<dbReference type="GO" id="GO:0005524">
    <property type="term" value="F:ATP binding"/>
    <property type="evidence" value="ECO:0007669"/>
    <property type="project" value="UniProtKB-KW"/>
</dbReference>
<dbReference type="Proteomes" id="UP001295684">
    <property type="component" value="Unassembled WGS sequence"/>
</dbReference>
<evidence type="ECO:0000256" key="2">
    <source>
        <dbReference type="ARBA" id="ARBA00022741"/>
    </source>
</evidence>
<dbReference type="PANTHER" id="PTHR24348:SF22">
    <property type="entry name" value="NON-SPECIFIC SERINE_THREONINE PROTEIN KINASE"/>
    <property type="match status" value="1"/>
</dbReference>
<protein>
    <recommendedName>
        <fullName evidence="5">Protein kinase domain-containing protein</fullName>
    </recommendedName>
</protein>
<dbReference type="GO" id="GO:0000407">
    <property type="term" value="C:phagophore assembly site"/>
    <property type="evidence" value="ECO:0007669"/>
    <property type="project" value="TreeGrafter"/>
</dbReference>
<comment type="caution">
    <text evidence="6">The sequence shown here is derived from an EMBL/GenBank/DDBJ whole genome shotgun (WGS) entry which is preliminary data.</text>
</comment>
<dbReference type="InterPro" id="IPR011009">
    <property type="entry name" value="Kinase-like_dom_sf"/>
</dbReference>
<evidence type="ECO:0000256" key="4">
    <source>
        <dbReference type="ARBA" id="ARBA00022840"/>
    </source>
</evidence>
<evidence type="ECO:0000259" key="5">
    <source>
        <dbReference type="PROSITE" id="PS50011"/>
    </source>
</evidence>
<feature type="domain" description="Protein kinase" evidence="5">
    <location>
        <begin position="40"/>
        <end position="319"/>
    </location>
</feature>
<dbReference type="AlphaFoldDB" id="A0AAD1XIL8"/>
<dbReference type="EMBL" id="CAMPGE010014763">
    <property type="protein sequence ID" value="CAI2373413.1"/>
    <property type="molecule type" value="Genomic_DNA"/>
</dbReference>
<dbReference type="Gene3D" id="1.10.510.10">
    <property type="entry name" value="Transferase(Phosphotransferase) domain 1"/>
    <property type="match status" value="1"/>
</dbReference>
<dbReference type="GO" id="GO:0005776">
    <property type="term" value="C:autophagosome"/>
    <property type="evidence" value="ECO:0007669"/>
    <property type="project" value="TreeGrafter"/>
</dbReference>
<dbReference type="Pfam" id="PF00069">
    <property type="entry name" value="Pkinase"/>
    <property type="match status" value="1"/>
</dbReference>
<sequence>METLSDEFYTDSDSDEGFCLEYKHRVKEGQEDDCFEYIKFYIGENIASGAFGTVYFAHVIESNIKKLLPSTMACKKIEHKGDDYTRNIVKNAEVKFTQTGRTKSLIHLYCAIDTKDAIYLFFAFHNGRDLKTLMEMKGKMPEKLCAKIIKQILKGLTELHQRNIIHRDIKPDNILIHFDCLDPSKLVKREFLQDWDPEVHDIFSIIITDLGISCNCDSNMENKVGTMFYLAPECFDSTYDHSADILSLGLIAFEMLTGKKLFTYSDMGGDKQKLCQLWKDKREYEIHCSYEARQFLQHTIQVNPYERLKADELLFLDFIENAYNENEYTCLENLDDCFILPTDRKIPFEL</sequence>
<dbReference type="PROSITE" id="PS50011">
    <property type="entry name" value="PROTEIN_KINASE_DOM"/>
    <property type="match status" value="1"/>
</dbReference>
<dbReference type="PROSITE" id="PS00108">
    <property type="entry name" value="PROTEIN_KINASE_ST"/>
    <property type="match status" value="1"/>
</dbReference>
<keyword evidence="2" id="KW-0547">Nucleotide-binding</keyword>
<keyword evidence="7" id="KW-1185">Reference proteome</keyword>
<dbReference type="InterPro" id="IPR008271">
    <property type="entry name" value="Ser/Thr_kinase_AS"/>
</dbReference>
<name>A0AAD1XIL8_EUPCR</name>
<dbReference type="GO" id="GO:0000045">
    <property type="term" value="P:autophagosome assembly"/>
    <property type="evidence" value="ECO:0007669"/>
    <property type="project" value="TreeGrafter"/>
</dbReference>
<organism evidence="6 7">
    <name type="scientific">Euplotes crassus</name>
    <dbReference type="NCBI Taxonomy" id="5936"/>
    <lineage>
        <taxon>Eukaryota</taxon>
        <taxon>Sar</taxon>
        <taxon>Alveolata</taxon>
        <taxon>Ciliophora</taxon>
        <taxon>Intramacronucleata</taxon>
        <taxon>Spirotrichea</taxon>
        <taxon>Hypotrichia</taxon>
        <taxon>Euplotida</taxon>
        <taxon>Euplotidae</taxon>
        <taxon>Moneuplotes</taxon>
    </lineage>
</organism>
<reference evidence="6" key="1">
    <citation type="submission" date="2023-07" db="EMBL/GenBank/DDBJ databases">
        <authorList>
            <consortium name="AG Swart"/>
            <person name="Singh M."/>
            <person name="Singh A."/>
            <person name="Seah K."/>
            <person name="Emmerich C."/>
        </authorList>
    </citation>
    <scope>NUCLEOTIDE SEQUENCE</scope>
    <source>
        <strain evidence="6">DP1</strain>
    </source>
</reference>
<evidence type="ECO:0000256" key="1">
    <source>
        <dbReference type="ARBA" id="ARBA00022679"/>
    </source>
</evidence>